<dbReference type="InterPro" id="IPR036388">
    <property type="entry name" value="WH-like_DNA-bd_sf"/>
</dbReference>
<evidence type="ECO:0000313" key="6">
    <source>
        <dbReference type="EMBL" id="KAB4451304.1"/>
    </source>
</evidence>
<dbReference type="Proteomes" id="UP001217776">
    <property type="component" value="Unassembled WGS sequence"/>
</dbReference>
<evidence type="ECO:0000313" key="9">
    <source>
        <dbReference type="EMBL" id="MCE9239786.1"/>
    </source>
</evidence>
<evidence type="ECO:0000313" key="17">
    <source>
        <dbReference type="Proteomes" id="UP001217776"/>
    </source>
</evidence>
<dbReference type="Proteomes" id="UP000460317">
    <property type="component" value="Unassembled WGS sequence"/>
</dbReference>
<gene>
    <name evidence="11" type="ORF">DW011_17465</name>
    <name evidence="7" type="ORF">GAN75_14420</name>
    <name evidence="8" type="ORF">GAN91_11350</name>
    <name evidence="6" type="ORF">GAN93_14570</name>
    <name evidence="5" type="ORF">GAO51_22225</name>
    <name evidence="9" type="ORF">K0H07_21845</name>
    <name evidence="10" type="ORF">PO127_22690</name>
</gene>
<dbReference type="Proteomes" id="UP000440614">
    <property type="component" value="Unassembled WGS sequence"/>
</dbReference>
<evidence type="ECO:0000313" key="12">
    <source>
        <dbReference type="Proteomes" id="UP000283616"/>
    </source>
</evidence>
<dbReference type="PROSITE" id="PS00622">
    <property type="entry name" value="HTH_LUXR_1"/>
    <property type="match status" value="1"/>
</dbReference>
<dbReference type="PROSITE" id="PS50043">
    <property type="entry name" value="HTH_LUXR_2"/>
    <property type="match status" value="1"/>
</dbReference>
<dbReference type="SMART" id="SM00421">
    <property type="entry name" value="HTH_LUXR"/>
    <property type="match status" value="1"/>
</dbReference>
<dbReference type="Proteomes" id="UP000436858">
    <property type="component" value="Unassembled WGS sequence"/>
</dbReference>
<dbReference type="PRINTS" id="PR00038">
    <property type="entry name" value="HTHLUXR"/>
</dbReference>
<protein>
    <submittedName>
        <fullName evidence="11">DNA-binding response regulator</fullName>
    </submittedName>
    <submittedName>
        <fullName evidence="10">LuxR C-terminal-related transcriptional regulator</fullName>
    </submittedName>
    <submittedName>
        <fullName evidence="5">Response regulator transcription factor</fullName>
    </submittedName>
</protein>
<dbReference type="DNASU" id="1074399"/>
<evidence type="ECO:0000313" key="15">
    <source>
        <dbReference type="Proteomes" id="UP000440614"/>
    </source>
</evidence>
<dbReference type="EMBL" id="QROV01000021">
    <property type="protein sequence ID" value="RHL56081.1"/>
    <property type="molecule type" value="Genomic_DNA"/>
</dbReference>
<evidence type="ECO:0000256" key="2">
    <source>
        <dbReference type="ARBA" id="ARBA00023125"/>
    </source>
</evidence>
<evidence type="ECO:0000313" key="10">
    <source>
        <dbReference type="EMBL" id="MDC2238555.1"/>
    </source>
</evidence>
<reference evidence="13 14" key="2">
    <citation type="journal article" date="2019" name="Nat. Med.">
        <title>A library of human gut bacterial isolates paired with longitudinal multiomics data enables mechanistic microbiome research.</title>
        <authorList>
            <person name="Poyet M."/>
            <person name="Groussin M."/>
            <person name="Gibbons S.M."/>
            <person name="Avila-Pacheco J."/>
            <person name="Jiang X."/>
            <person name="Kearney S.M."/>
            <person name="Perrotta A.R."/>
            <person name="Berdy B."/>
            <person name="Zhao S."/>
            <person name="Lieberman T.D."/>
            <person name="Swanson P.K."/>
            <person name="Smith M."/>
            <person name="Roesemann S."/>
            <person name="Alexander J.E."/>
            <person name="Rich S.A."/>
            <person name="Livny J."/>
            <person name="Vlamakis H."/>
            <person name="Clish C."/>
            <person name="Bullock K."/>
            <person name="Deik A."/>
            <person name="Scott J."/>
            <person name="Pierce K.A."/>
            <person name="Xavier R.J."/>
            <person name="Alm E.J."/>
        </authorList>
    </citation>
    <scope>NUCLEOTIDE SEQUENCE [LARGE SCALE GENOMIC DNA]</scope>
    <source>
        <strain evidence="7 13">BIOML-A160</strain>
        <strain evidence="8 14">BIOML-A162</strain>
        <strain evidence="6 16">BIOML-A165</strain>
        <strain evidence="5 15">BIOML-A188</strain>
    </source>
</reference>
<dbReference type="EMBL" id="JAHYQA010000016">
    <property type="protein sequence ID" value="MCE9239786.1"/>
    <property type="molecule type" value="Genomic_DNA"/>
</dbReference>
<feature type="domain" description="HTH luxR-type" evidence="4">
    <location>
        <begin position="190"/>
        <end position="255"/>
    </location>
</feature>
<dbReference type="GO" id="GO:0003677">
    <property type="term" value="F:DNA binding"/>
    <property type="evidence" value="ECO:0007669"/>
    <property type="project" value="UniProtKB-KW"/>
</dbReference>
<accession>A0A139KW11</accession>
<dbReference type="PANTHER" id="PTHR44688:SF16">
    <property type="entry name" value="DNA-BINDING TRANSCRIPTIONAL ACTIVATOR DEVR_DOSR"/>
    <property type="match status" value="1"/>
</dbReference>
<dbReference type="EMBL" id="WCSY01000026">
    <property type="protein sequence ID" value="KAB4307081.1"/>
    <property type="molecule type" value="Genomic_DNA"/>
</dbReference>
<dbReference type="GO" id="GO:0006355">
    <property type="term" value="P:regulation of DNA-templated transcription"/>
    <property type="evidence" value="ECO:0007669"/>
    <property type="project" value="InterPro"/>
</dbReference>
<dbReference type="EMBL" id="JAQNVG010000053">
    <property type="protein sequence ID" value="MDC2238555.1"/>
    <property type="molecule type" value="Genomic_DNA"/>
</dbReference>
<proteinExistence type="predicted"/>
<accession>C6IRV0</accession>
<dbReference type="RefSeq" id="WP_008763964.1">
    <property type="nucleotide sequence ID" value="NZ_BAABXH010000001.1"/>
</dbReference>
<dbReference type="EMBL" id="WCRW01000009">
    <property type="protein sequence ID" value="KAB4455016.1"/>
    <property type="molecule type" value="Genomic_DNA"/>
</dbReference>
<organism evidence="10 17">
    <name type="scientific">Bacteroides thetaiotaomicron</name>
    <dbReference type="NCBI Taxonomy" id="818"/>
    <lineage>
        <taxon>Bacteria</taxon>
        <taxon>Pseudomonadati</taxon>
        <taxon>Bacteroidota</taxon>
        <taxon>Bacteroidia</taxon>
        <taxon>Bacteroidales</taxon>
        <taxon>Bacteroidaceae</taxon>
        <taxon>Bacteroides</taxon>
    </lineage>
</organism>
<evidence type="ECO:0000313" key="13">
    <source>
        <dbReference type="Proteomes" id="UP000436825"/>
    </source>
</evidence>
<dbReference type="GeneID" id="60923351"/>
<name>A0A139KW11_BACT4</name>
<reference evidence="10" key="4">
    <citation type="submission" date="2022-10" db="EMBL/GenBank/DDBJ databases">
        <title>Human gut microbiome strain richness.</title>
        <authorList>
            <person name="Chen-Liaw A."/>
        </authorList>
    </citation>
    <scope>NUCLEOTIDE SEQUENCE</scope>
    <source>
        <strain evidence="10">1001283st1_A3_1001283B150304_161114</strain>
    </source>
</reference>
<evidence type="ECO:0000313" key="5">
    <source>
        <dbReference type="EMBL" id="KAB4307081.1"/>
    </source>
</evidence>
<evidence type="ECO:0000256" key="1">
    <source>
        <dbReference type="ARBA" id="ARBA00023015"/>
    </source>
</evidence>
<reference evidence="9" key="3">
    <citation type="submission" date="2021-07" db="EMBL/GenBank/DDBJ databases">
        <title>Comparative genomics of Bacteroides fragilis group isolates reveals species-dependent resistance mechanisms and validates clinical tools for resistance prediction.</title>
        <authorList>
            <person name="Wallace M.J."/>
            <person name="Jean S."/>
            <person name="Wallace M.A."/>
            <person name="Carey-Ann B.D."/>
            <person name="Dantas G."/>
        </authorList>
    </citation>
    <scope>NUCLEOTIDE SEQUENCE</scope>
    <source>
        <strain evidence="9">BJH_160</strain>
    </source>
</reference>
<dbReference type="EMBL" id="WCSB01000012">
    <property type="protein sequence ID" value="KAB4451304.1"/>
    <property type="molecule type" value="Genomic_DNA"/>
</dbReference>
<dbReference type="CDD" id="cd06170">
    <property type="entry name" value="LuxR_C_like"/>
    <property type="match status" value="1"/>
</dbReference>
<dbReference type="Proteomes" id="UP000436825">
    <property type="component" value="Unassembled WGS sequence"/>
</dbReference>
<dbReference type="SUPFAM" id="SSF46894">
    <property type="entry name" value="C-terminal effector domain of the bipartite response regulators"/>
    <property type="match status" value="1"/>
</dbReference>
<evidence type="ECO:0000259" key="4">
    <source>
        <dbReference type="PROSITE" id="PS50043"/>
    </source>
</evidence>
<evidence type="ECO:0000313" key="16">
    <source>
        <dbReference type="Proteomes" id="UP000460317"/>
    </source>
</evidence>
<dbReference type="Proteomes" id="UP000283616">
    <property type="component" value="Unassembled WGS sequence"/>
</dbReference>
<evidence type="ECO:0000313" key="11">
    <source>
        <dbReference type="EMBL" id="RHL56081.1"/>
    </source>
</evidence>
<sequence length="257" mass="29575">MDVLQKEIDEVYATHPTAHEALDNGIVEQHQQFVRSLTEVNGGCAVISDLSNRKSYVTVHPWANFLGLTPEEAALSVIDSMDEDCIYRRIHPEDLVEKRLMEYKFFQKTFSMSPGERLKYRGRCRLRMMNEKGVYQYIDNLVQIMQNTPAGNVWLIFCLYSLSADQRPEQGIYATITQMERGEVETLSLSEEHRNILSEREKEILRCIRKGLSSKEIAATLYISVNTVNRHRQNILEKLSVGNSIEACRAAELMKLL</sequence>
<evidence type="ECO:0000313" key="14">
    <source>
        <dbReference type="Proteomes" id="UP000436858"/>
    </source>
</evidence>
<keyword evidence="2 11" id="KW-0238">DNA-binding</keyword>
<dbReference type="PANTHER" id="PTHR44688">
    <property type="entry name" value="DNA-BINDING TRANSCRIPTIONAL ACTIVATOR DEVR_DOSR"/>
    <property type="match status" value="1"/>
</dbReference>
<dbReference type="OMA" id="QNLESIW"/>
<dbReference type="AlphaFoldDB" id="A0A139KW11"/>
<reference evidence="11 12" key="1">
    <citation type="submission" date="2018-08" db="EMBL/GenBank/DDBJ databases">
        <title>A genome reference for cultivated species of the human gut microbiota.</title>
        <authorList>
            <person name="Zou Y."/>
            <person name="Xue W."/>
            <person name="Luo G."/>
        </authorList>
    </citation>
    <scope>NUCLEOTIDE SEQUENCE [LARGE SCALE GENOMIC DNA]</scope>
    <source>
        <strain evidence="11 12">AF37-12</strain>
    </source>
</reference>
<comment type="caution">
    <text evidence="10">The sequence shown here is derived from an EMBL/GenBank/DDBJ whole genome shotgun (WGS) entry which is preliminary data.</text>
</comment>
<dbReference type="Gene3D" id="3.30.450.20">
    <property type="entry name" value="PAS domain"/>
    <property type="match status" value="1"/>
</dbReference>
<evidence type="ECO:0000313" key="7">
    <source>
        <dbReference type="EMBL" id="KAB4455016.1"/>
    </source>
</evidence>
<keyword evidence="1" id="KW-0805">Transcription regulation</keyword>
<evidence type="ECO:0000313" key="8">
    <source>
        <dbReference type="EMBL" id="KAB4482585.1"/>
    </source>
</evidence>
<dbReference type="Pfam" id="PF00196">
    <property type="entry name" value="GerE"/>
    <property type="match status" value="1"/>
</dbReference>
<dbReference type="EMBL" id="WCRY01000009">
    <property type="protein sequence ID" value="KAB4482585.1"/>
    <property type="molecule type" value="Genomic_DNA"/>
</dbReference>
<dbReference type="Gene3D" id="1.10.10.10">
    <property type="entry name" value="Winged helix-like DNA-binding domain superfamily/Winged helix DNA-binding domain"/>
    <property type="match status" value="1"/>
</dbReference>
<dbReference type="InterPro" id="IPR016032">
    <property type="entry name" value="Sig_transdc_resp-reg_C-effctor"/>
</dbReference>
<dbReference type="InterPro" id="IPR000792">
    <property type="entry name" value="Tscrpt_reg_LuxR_C"/>
</dbReference>
<dbReference type="SMR" id="A0A139KW11"/>
<keyword evidence="3" id="KW-0804">Transcription</keyword>
<evidence type="ECO:0000256" key="3">
    <source>
        <dbReference type="ARBA" id="ARBA00023163"/>
    </source>
</evidence>
<dbReference type="Proteomes" id="UP001200544">
    <property type="component" value="Unassembled WGS sequence"/>
</dbReference>